<name>A0ABX1PAS7_9CYAN</name>
<dbReference type="SUPFAM" id="SSF46894">
    <property type="entry name" value="C-terminal effector domain of the bipartite response regulators"/>
    <property type="match status" value="1"/>
</dbReference>
<evidence type="ECO:0000313" key="6">
    <source>
        <dbReference type="EMBL" id="NMG21535.1"/>
    </source>
</evidence>
<dbReference type="GO" id="GO:0003677">
    <property type="term" value="F:DNA binding"/>
    <property type="evidence" value="ECO:0007669"/>
    <property type="project" value="UniProtKB-KW"/>
</dbReference>
<keyword evidence="1 3" id="KW-0238">DNA-binding</keyword>
<dbReference type="SUPFAM" id="SSF52172">
    <property type="entry name" value="CheY-like"/>
    <property type="match status" value="1"/>
</dbReference>
<dbReference type="Proteomes" id="UP000718564">
    <property type="component" value="Unassembled WGS sequence"/>
</dbReference>
<dbReference type="SMART" id="SM00862">
    <property type="entry name" value="Trans_reg_C"/>
    <property type="match status" value="1"/>
</dbReference>
<dbReference type="EMBL" id="QMEB01000171">
    <property type="protein sequence ID" value="NMG21535.1"/>
    <property type="molecule type" value="Genomic_DNA"/>
</dbReference>
<dbReference type="SMART" id="SM00448">
    <property type="entry name" value="REC"/>
    <property type="match status" value="1"/>
</dbReference>
<evidence type="ECO:0000256" key="1">
    <source>
        <dbReference type="ARBA" id="ARBA00023125"/>
    </source>
</evidence>
<feature type="DNA-binding region" description="OmpR/PhoB-type" evidence="3">
    <location>
        <begin position="132"/>
        <end position="230"/>
    </location>
</feature>
<dbReference type="Gene3D" id="6.10.250.690">
    <property type="match status" value="1"/>
</dbReference>
<dbReference type="PANTHER" id="PTHR48111">
    <property type="entry name" value="REGULATOR OF RPOS"/>
    <property type="match status" value="1"/>
</dbReference>
<dbReference type="PANTHER" id="PTHR48111:SF38">
    <property type="entry name" value="TWO-COMPONENT RESPONSE REGULATOR"/>
    <property type="match status" value="1"/>
</dbReference>
<sequence length="233" mass="26781">MHILFVEDESRIANFVRAGLKEQGFVVDYCDNGDDGYIRAMENEYDAIVLDIMIPGKDGLFILKHLRREGRNVPVILLTARNELDDRLEGLNLGADDYIAKPFFVEELVARIHAVVRRSMGVSGATPQEYRQNLLCVGPLKLDRITREVTCNQQVVELTTREFNLLEYLMRSPGRVFTRMQILEHVWSYDFNPNTNVVDVCIQRIRKKIDPISGTAWIESVRGVGYRFCKPES</sequence>
<feature type="domain" description="Response regulatory" evidence="4">
    <location>
        <begin position="2"/>
        <end position="116"/>
    </location>
</feature>
<dbReference type="InterPro" id="IPR011006">
    <property type="entry name" value="CheY-like_superfamily"/>
</dbReference>
<dbReference type="InterPro" id="IPR001789">
    <property type="entry name" value="Sig_transdc_resp-reg_receiver"/>
</dbReference>
<dbReference type="CDD" id="cd00383">
    <property type="entry name" value="trans_reg_C"/>
    <property type="match status" value="1"/>
</dbReference>
<evidence type="ECO:0000259" key="5">
    <source>
        <dbReference type="PROSITE" id="PS51755"/>
    </source>
</evidence>
<dbReference type="InterPro" id="IPR001867">
    <property type="entry name" value="OmpR/PhoB-type_DNA-bd"/>
</dbReference>
<dbReference type="RefSeq" id="WP_169156767.1">
    <property type="nucleotide sequence ID" value="NZ_CAWPJE010000165.1"/>
</dbReference>
<protein>
    <submittedName>
        <fullName evidence="6">DNA-binding response regulator</fullName>
    </submittedName>
</protein>
<dbReference type="CDD" id="cd19935">
    <property type="entry name" value="REC_OmpR_CusR-like"/>
    <property type="match status" value="1"/>
</dbReference>
<dbReference type="Gene3D" id="3.40.50.2300">
    <property type="match status" value="1"/>
</dbReference>
<evidence type="ECO:0000256" key="3">
    <source>
        <dbReference type="PROSITE-ProRule" id="PRU01091"/>
    </source>
</evidence>
<dbReference type="Pfam" id="PF00486">
    <property type="entry name" value="Trans_reg_C"/>
    <property type="match status" value="1"/>
</dbReference>
<dbReference type="InterPro" id="IPR039420">
    <property type="entry name" value="WalR-like"/>
</dbReference>
<organism evidence="6 7">
    <name type="scientific">Brasilonema bromeliae SPC951</name>
    <dbReference type="NCBI Taxonomy" id="385972"/>
    <lineage>
        <taxon>Bacteria</taxon>
        <taxon>Bacillati</taxon>
        <taxon>Cyanobacteriota</taxon>
        <taxon>Cyanophyceae</taxon>
        <taxon>Nostocales</taxon>
        <taxon>Scytonemataceae</taxon>
        <taxon>Brasilonema</taxon>
        <taxon>Bromeliae group (in: Brasilonema)</taxon>
    </lineage>
</organism>
<evidence type="ECO:0000256" key="2">
    <source>
        <dbReference type="PROSITE-ProRule" id="PRU00169"/>
    </source>
</evidence>
<accession>A0ABX1PAS7</accession>
<keyword evidence="2" id="KW-0597">Phosphoprotein</keyword>
<evidence type="ECO:0000259" key="4">
    <source>
        <dbReference type="PROSITE" id="PS50110"/>
    </source>
</evidence>
<dbReference type="InterPro" id="IPR016032">
    <property type="entry name" value="Sig_transdc_resp-reg_C-effctor"/>
</dbReference>
<evidence type="ECO:0000313" key="7">
    <source>
        <dbReference type="Proteomes" id="UP000718564"/>
    </source>
</evidence>
<dbReference type="PROSITE" id="PS50110">
    <property type="entry name" value="RESPONSE_REGULATORY"/>
    <property type="match status" value="1"/>
</dbReference>
<dbReference type="Pfam" id="PF00072">
    <property type="entry name" value="Response_reg"/>
    <property type="match status" value="1"/>
</dbReference>
<feature type="domain" description="OmpR/PhoB-type" evidence="5">
    <location>
        <begin position="132"/>
        <end position="230"/>
    </location>
</feature>
<feature type="modified residue" description="4-aspartylphosphate" evidence="2">
    <location>
        <position position="51"/>
    </location>
</feature>
<keyword evidence="7" id="KW-1185">Reference proteome</keyword>
<reference evidence="6 7" key="1">
    <citation type="submission" date="2018-06" db="EMBL/GenBank/DDBJ databases">
        <title>Comparative genomics of Brasilonema spp. strains.</title>
        <authorList>
            <person name="Alvarenga D.O."/>
            <person name="Fiore M.F."/>
            <person name="Varani A.M."/>
        </authorList>
    </citation>
    <scope>NUCLEOTIDE SEQUENCE [LARGE SCALE GENOMIC DNA]</scope>
    <source>
        <strain evidence="6 7">SPC951</strain>
    </source>
</reference>
<dbReference type="InterPro" id="IPR036388">
    <property type="entry name" value="WH-like_DNA-bd_sf"/>
</dbReference>
<proteinExistence type="predicted"/>
<gene>
    <name evidence="6" type="ORF">DP116_19610</name>
</gene>
<dbReference type="Gene3D" id="1.10.10.10">
    <property type="entry name" value="Winged helix-like DNA-binding domain superfamily/Winged helix DNA-binding domain"/>
    <property type="match status" value="1"/>
</dbReference>
<comment type="caution">
    <text evidence="6">The sequence shown here is derived from an EMBL/GenBank/DDBJ whole genome shotgun (WGS) entry which is preliminary data.</text>
</comment>
<dbReference type="PROSITE" id="PS51755">
    <property type="entry name" value="OMPR_PHOB"/>
    <property type="match status" value="1"/>
</dbReference>